<proteinExistence type="predicted"/>
<name>A0AAV4X3R6_CAEEX</name>
<gene>
    <name evidence="1" type="ORF">CEXT_715151</name>
</gene>
<comment type="caution">
    <text evidence="1">The sequence shown here is derived from an EMBL/GenBank/DDBJ whole genome shotgun (WGS) entry which is preliminary data.</text>
</comment>
<dbReference type="Proteomes" id="UP001054945">
    <property type="component" value="Unassembled WGS sequence"/>
</dbReference>
<organism evidence="1 2">
    <name type="scientific">Caerostris extrusa</name>
    <name type="common">Bark spider</name>
    <name type="synonym">Caerostris bankana</name>
    <dbReference type="NCBI Taxonomy" id="172846"/>
    <lineage>
        <taxon>Eukaryota</taxon>
        <taxon>Metazoa</taxon>
        <taxon>Ecdysozoa</taxon>
        <taxon>Arthropoda</taxon>
        <taxon>Chelicerata</taxon>
        <taxon>Arachnida</taxon>
        <taxon>Araneae</taxon>
        <taxon>Araneomorphae</taxon>
        <taxon>Entelegynae</taxon>
        <taxon>Araneoidea</taxon>
        <taxon>Araneidae</taxon>
        <taxon>Caerostris</taxon>
    </lineage>
</organism>
<accession>A0AAV4X3R6</accession>
<protein>
    <submittedName>
        <fullName evidence="1">Uncharacterized protein</fullName>
    </submittedName>
</protein>
<reference evidence="1 2" key="1">
    <citation type="submission" date="2021-06" db="EMBL/GenBank/DDBJ databases">
        <title>Caerostris extrusa draft genome.</title>
        <authorList>
            <person name="Kono N."/>
            <person name="Arakawa K."/>
        </authorList>
    </citation>
    <scope>NUCLEOTIDE SEQUENCE [LARGE SCALE GENOMIC DNA]</scope>
</reference>
<dbReference type="EMBL" id="BPLR01017064">
    <property type="protein sequence ID" value="GIY88414.1"/>
    <property type="molecule type" value="Genomic_DNA"/>
</dbReference>
<evidence type="ECO:0000313" key="1">
    <source>
        <dbReference type="EMBL" id="GIY88414.1"/>
    </source>
</evidence>
<evidence type="ECO:0000313" key="2">
    <source>
        <dbReference type="Proteomes" id="UP001054945"/>
    </source>
</evidence>
<keyword evidence="2" id="KW-1185">Reference proteome</keyword>
<sequence length="70" mass="7750">MENLVSPAKGFLISGCLACCEGGGYRSGIPVLLREAIAVIRNLLAQTLILWRDVVEPFLKTTSREHHKQE</sequence>
<dbReference type="AlphaFoldDB" id="A0AAV4X3R6"/>